<protein>
    <recommendedName>
        <fullName evidence="4">DUF1496 domain-containing protein</fullName>
    </recommendedName>
</protein>
<keyword evidence="3" id="KW-1185">Reference proteome</keyword>
<feature type="signal peptide" evidence="1">
    <location>
        <begin position="1"/>
        <end position="19"/>
    </location>
</feature>
<evidence type="ECO:0000313" key="3">
    <source>
        <dbReference type="Proteomes" id="UP000253769"/>
    </source>
</evidence>
<sequence>MKLAYLLGLAIAWNATVQAAEPTPETLPESLIKKLRGGSTITIYPMKTKPIQSEKEKGCGIKRECFLVQYGDGALREECYVIKDCHL</sequence>
<gene>
    <name evidence="2" type="ORF">DV711_11630</name>
</gene>
<feature type="chain" id="PRO_5016877263" description="DUF1496 domain-containing protein" evidence="1">
    <location>
        <begin position="20"/>
        <end position="87"/>
    </location>
</feature>
<reference evidence="2 3" key="1">
    <citation type="submission" date="2018-07" db="EMBL/GenBank/DDBJ databases">
        <title>Motiliproteus coralliicola sp. nov., a bacterium isolated from Coral.</title>
        <authorList>
            <person name="Wang G."/>
        </authorList>
    </citation>
    <scope>NUCLEOTIDE SEQUENCE [LARGE SCALE GENOMIC DNA]</scope>
    <source>
        <strain evidence="2 3">C34</strain>
    </source>
</reference>
<comment type="caution">
    <text evidence="2">The sequence shown here is derived from an EMBL/GenBank/DDBJ whole genome shotgun (WGS) entry which is preliminary data.</text>
</comment>
<dbReference type="AlphaFoldDB" id="A0A369WE07"/>
<organism evidence="2 3">
    <name type="scientific">Motiliproteus coralliicola</name>
    <dbReference type="NCBI Taxonomy" id="2283196"/>
    <lineage>
        <taxon>Bacteria</taxon>
        <taxon>Pseudomonadati</taxon>
        <taxon>Pseudomonadota</taxon>
        <taxon>Gammaproteobacteria</taxon>
        <taxon>Oceanospirillales</taxon>
        <taxon>Oceanospirillaceae</taxon>
        <taxon>Motiliproteus</taxon>
    </lineage>
</organism>
<dbReference type="RefSeq" id="WP_114695879.1">
    <property type="nucleotide sequence ID" value="NZ_QQOH01000003.1"/>
</dbReference>
<evidence type="ECO:0000313" key="2">
    <source>
        <dbReference type="EMBL" id="RDE19533.1"/>
    </source>
</evidence>
<keyword evidence="1" id="KW-0732">Signal</keyword>
<dbReference type="Proteomes" id="UP000253769">
    <property type="component" value="Unassembled WGS sequence"/>
</dbReference>
<accession>A0A369WE07</accession>
<dbReference type="EMBL" id="QQOH01000003">
    <property type="protein sequence ID" value="RDE19533.1"/>
    <property type="molecule type" value="Genomic_DNA"/>
</dbReference>
<evidence type="ECO:0000256" key="1">
    <source>
        <dbReference type="SAM" id="SignalP"/>
    </source>
</evidence>
<proteinExistence type="predicted"/>
<name>A0A369WE07_9GAMM</name>
<evidence type="ECO:0008006" key="4">
    <source>
        <dbReference type="Google" id="ProtNLM"/>
    </source>
</evidence>